<dbReference type="STRING" id="440168.SAMN04487974_1276"/>
<evidence type="ECO:0000313" key="1">
    <source>
        <dbReference type="EMBL" id="SDH16980.1"/>
    </source>
</evidence>
<proteinExistence type="predicted"/>
<organism evidence="1 2">
    <name type="scientific">Pelagibacterium luteolum</name>
    <dbReference type="NCBI Taxonomy" id="440168"/>
    <lineage>
        <taxon>Bacteria</taxon>
        <taxon>Pseudomonadati</taxon>
        <taxon>Pseudomonadota</taxon>
        <taxon>Alphaproteobacteria</taxon>
        <taxon>Hyphomicrobiales</taxon>
        <taxon>Devosiaceae</taxon>
        <taxon>Pelagibacterium</taxon>
    </lineage>
</organism>
<dbReference type="AlphaFoldDB" id="A0A1G8A9G3"/>
<reference evidence="1 2" key="1">
    <citation type="submission" date="2016-10" db="EMBL/GenBank/DDBJ databases">
        <authorList>
            <person name="de Groot N.N."/>
        </authorList>
    </citation>
    <scope>NUCLEOTIDE SEQUENCE [LARGE SCALE GENOMIC DNA]</scope>
    <source>
        <strain evidence="1 2">CGMCC 1.10267</strain>
    </source>
</reference>
<accession>A0A1G8A9G3</accession>
<gene>
    <name evidence="1" type="ORF">SAMN04487974_1276</name>
</gene>
<protein>
    <recommendedName>
        <fullName evidence="3">Transcriptional regulator</fullName>
    </recommendedName>
</protein>
<sequence>MIPTNPADRQPKGDHNRRLSLGLEVDDFARVAGLTPEQVYEYEMTSIDHRFDVEVALRYGEALEKLEANPPASQSVQG</sequence>
<dbReference type="Proteomes" id="UP000199495">
    <property type="component" value="Unassembled WGS sequence"/>
</dbReference>
<dbReference type="OrthoDB" id="7949894at2"/>
<dbReference type="EMBL" id="FNCS01000027">
    <property type="protein sequence ID" value="SDH16980.1"/>
    <property type="molecule type" value="Genomic_DNA"/>
</dbReference>
<keyword evidence="2" id="KW-1185">Reference proteome</keyword>
<name>A0A1G8A9G3_9HYPH</name>
<dbReference type="RefSeq" id="WP_090599923.1">
    <property type="nucleotide sequence ID" value="NZ_FNCS01000027.1"/>
</dbReference>
<evidence type="ECO:0000313" key="2">
    <source>
        <dbReference type="Proteomes" id="UP000199495"/>
    </source>
</evidence>
<evidence type="ECO:0008006" key="3">
    <source>
        <dbReference type="Google" id="ProtNLM"/>
    </source>
</evidence>